<evidence type="ECO:0000256" key="3">
    <source>
        <dbReference type="ARBA" id="ARBA00022737"/>
    </source>
</evidence>
<dbReference type="RefSeq" id="WP_169526266.1">
    <property type="nucleotide sequence ID" value="NZ_JAAMPU010000099.1"/>
</dbReference>
<dbReference type="GO" id="GO:0035591">
    <property type="term" value="F:signaling adaptor activity"/>
    <property type="evidence" value="ECO:0007669"/>
    <property type="project" value="TreeGrafter"/>
</dbReference>
<keyword evidence="2" id="KW-0732">Signal</keyword>
<keyword evidence="3" id="KW-0677">Repeat</keyword>
<sequence length="936" mass="101648">MKQFYAVLLFFFISICQGQIVDIPNENLKWNLLNHAPVIDLNYDGEIQLSEAQAATTLKLSNNFVEDYTSLSAFSNVTWLEIYGSYLTGMDFSIFPMLSHLDCHDNDLTSLDLSALANLTWLDCSRNALTSLDVSANSQLLILNCSTNAIDNLDVSMLFSLSTLKAYQNGMTTLIANGLTHLESVECFENDLSSLDLTGAQDLNYLDCGYNLLTSLTIQNPASLSVLKCPHNQLNSFDAAPFTSLTLLSCPSNGLTSVNVLGLTNLQTLAIGGNNLGTVDLSTLSNLIYLNVYDAQLTSLDLSNLVNLQTLMCSVNPLGSLNFSNCTQLKDINCFSNQLTQLDVSALPLLESLSCGDNQLITLHLNNNPLLYSLNCWGNQLTSLDLSANPYIRSADCSANLFETLDFSYTTTALGGSSSFKFSDNPNLEFVNLKNGLYSPFVNIANLNCPNLAYVCASEQNLGTLQSQFSAVPNVMVGTYCSFAPGGLYNTIQGTVHVDLAQDGCSETDPVFADLKLTITDGTNNGAYFTNADGTYTFNTGAGSFTVAPVLENNYFTFSGDQTVVFPAADSSTQNRNFCLSPNGIHYDPEITITPIDAARPGFDATYLITYKNIGNQTMSGSVSFTYDDSVLDLVSADISPDSQSTGMLSWNYANLAPFESRDIYVKLNVNSPVEIPAVNNDDLLNFTASISVAAGDAETPENNVFQFPQTVVGSYDPNDKTCVEGSLISQQMVGDYLHYVIRFQNSGTFYAQNVVVRDVIDATKYDISTLRPIAASHTHETRITDNVVEFIFENIMLPAEQDDEPGSHGFVSFKIKTKPNLVIGNSVSNSADIFFDYNFPIVTEPAVTTVSNLGVSDHVDASVSIFPNPVKNKVTVTADSAITSLELYDVQGRLIGISIASGTEAQMDLSTQAQGVYFLKVKTDKGSSTQKIIRQ</sequence>
<evidence type="ECO:0000259" key="5">
    <source>
        <dbReference type="Pfam" id="PF24595"/>
    </source>
</evidence>
<protein>
    <submittedName>
        <fullName evidence="6">T9SS type A sorting domain-containing protein</fullName>
    </submittedName>
</protein>
<comment type="caution">
    <text evidence="6">The sequence shown here is derived from an EMBL/GenBank/DDBJ whole genome shotgun (WGS) entry which is preliminary data.</text>
</comment>
<dbReference type="PANTHER" id="PTHR47566:SF1">
    <property type="entry name" value="PROTEIN NUD1"/>
    <property type="match status" value="1"/>
</dbReference>
<dbReference type="InterPro" id="IPR055353">
    <property type="entry name" value="DUF7619"/>
</dbReference>
<gene>
    <name evidence="6" type="ORF">G6047_04380</name>
</gene>
<dbReference type="InterPro" id="IPR026444">
    <property type="entry name" value="Secre_tail"/>
</dbReference>
<evidence type="ECO:0000313" key="7">
    <source>
        <dbReference type="Proteomes" id="UP000712080"/>
    </source>
</evidence>
<evidence type="ECO:0000259" key="4">
    <source>
        <dbReference type="Pfam" id="PF18962"/>
    </source>
</evidence>
<accession>A0A972FTH1</accession>
<proteinExistence type="predicted"/>
<dbReference type="NCBIfam" id="TIGR04183">
    <property type="entry name" value="Por_Secre_tail"/>
    <property type="match status" value="1"/>
</dbReference>
<evidence type="ECO:0000313" key="6">
    <source>
        <dbReference type="EMBL" id="NMH27260.1"/>
    </source>
</evidence>
<keyword evidence="1" id="KW-0433">Leucine-rich repeat</keyword>
<dbReference type="Proteomes" id="UP000712080">
    <property type="component" value="Unassembled WGS sequence"/>
</dbReference>
<feature type="domain" description="DUF7619" evidence="5">
    <location>
        <begin position="717"/>
        <end position="850"/>
    </location>
</feature>
<dbReference type="InterPro" id="IPR032675">
    <property type="entry name" value="LRR_dom_sf"/>
</dbReference>
<feature type="domain" description="Secretion system C-terminal sorting" evidence="4">
    <location>
        <begin position="866"/>
        <end position="934"/>
    </location>
</feature>
<organism evidence="6 7">
    <name type="scientific">Flavobacterium silvaticum</name>
    <dbReference type="NCBI Taxonomy" id="1852020"/>
    <lineage>
        <taxon>Bacteria</taxon>
        <taxon>Pseudomonadati</taxon>
        <taxon>Bacteroidota</taxon>
        <taxon>Flavobacteriia</taxon>
        <taxon>Flavobacteriales</taxon>
        <taxon>Flavobacteriaceae</taxon>
        <taxon>Flavobacterium</taxon>
    </lineage>
</organism>
<dbReference type="InterPro" id="IPR052574">
    <property type="entry name" value="CDIRP"/>
</dbReference>
<dbReference type="SUPFAM" id="SSF52058">
    <property type="entry name" value="L domain-like"/>
    <property type="match status" value="2"/>
</dbReference>
<reference evidence="6" key="1">
    <citation type="submission" date="2020-02" db="EMBL/GenBank/DDBJ databases">
        <title>Flavobacterium sp. genome.</title>
        <authorList>
            <person name="Jung H.S."/>
            <person name="Baek J.H."/>
            <person name="Jeon C.O."/>
        </authorList>
    </citation>
    <scope>NUCLEOTIDE SEQUENCE</scope>
    <source>
        <strain evidence="6">SE-s28</strain>
    </source>
</reference>
<evidence type="ECO:0000256" key="2">
    <source>
        <dbReference type="ARBA" id="ARBA00022729"/>
    </source>
</evidence>
<evidence type="ECO:0000256" key="1">
    <source>
        <dbReference type="ARBA" id="ARBA00022614"/>
    </source>
</evidence>
<dbReference type="PANTHER" id="PTHR47566">
    <property type="match status" value="1"/>
</dbReference>
<dbReference type="Pfam" id="PF24595">
    <property type="entry name" value="DUF7619"/>
    <property type="match status" value="1"/>
</dbReference>
<dbReference type="AlphaFoldDB" id="A0A972FTH1"/>
<dbReference type="Pfam" id="PF18962">
    <property type="entry name" value="Por_Secre_tail"/>
    <property type="match status" value="1"/>
</dbReference>
<dbReference type="EMBL" id="JAAMPU010000099">
    <property type="protein sequence ID" value="NMH27260.1"/>
    <property type="molecule type" value="Genomic_DNA"/>
</dbReference>
<name>A0A972FTH1_9FLAO</name>
<keyword evidence="7" id="KW-1185">Reference proteome</keyword>
<dbReference type="Gene3D" id="3.80.10.10">
    <property type="entry name" value="Ribonuclease Inhibitor"/>
    <property type="match status" value="2"/>
</dbReference>